<evidence type="ECO:0000313" key="2">
    <source>
        <dbReference type="Proteomes" id="UP000233556"/>
    </source>
</evidence>
<sequence>MDMLERVQRKATKMIRGLEQLSYEERLRELELFSLEKRRLWGLDILEVYFKLSLLRPIVRSLQLVDCHGAKEYELWTSTEWYGEIMTSLVFLSRQENHFAALLLEFFELFLEVYRDLQSSVFPVVHSPMVSS</sequence>
<organism evidence="1 2">
    <name type="scientific">Limosa lapponica baueri</name>
    <dbReference type="NCBI Taxonomy" id="1758121"/>
    <lineage>
        <taxon>Eukaryota</taxon>
        <taxon>Metazoa</taxon>
        <taxon>Chordata</taxon>
        <taxon>Craniata</taxon>
        <taxon>Vertebrata</taxon>
        <taxon>Euteleostomi</taxon>
        <taxon>Archelosauria</taxon>
        <taxon>Archosauria</taxon>
        <taxon>Dinosauria</taxon>
        <taxon>Saurischia</taxon>
        <taxon>Theropoda</taxon>
        <taxon>Coelurosauria</taxon>
        <taxon>Aves</taxon>
        <taxon>Neognathae</taxon>
        <taxon>Neoaves</taxon>
        <taxon>Charadriiformes</taxon>
        <taxon>Scolopacidae</taxon>
        <taxon>Limosa</taxon>
    </lineage>
</organism>
<accession>A0A2I0TT00</accession>
<gene>
    <name evidence="1" type="ORF">llap_12764</name>
</gene>
<name>A0A2I0TT00_LIMLA</name>
<reference evidence="2" key="1">
    <citation type="submission" date="2017-11" db="EMBL/GenBank/DDBJ databases">
        <authorList>
            <person name="Lima N.C."/>
            <person name="Parody-Merino A.M."/>
            <person name="Battley P.F."/>
            <person name="Fidler A.E."/>
            <person name="Prosdocimi F."/>
        </authorList>
    </citation>
    <scope>NUCLEOTIDE SEQUENCE [LARGE SCALE GENOMIC DNA]</scope>
</reference>
<proteinExistence type="predicted"/>
<evidence type="ECO:0000313" key="1">
    <source>
        <dbReference type="EMBL" id="PKU36930.1"/>
    </source>
</evidence>
<reference evidence="2" key="2">
    <citation type="submission" date="2017-12" db="EMBL/GenBank/DDBJ databases">
        <title>Genome sequence of the Bar-tailed Godwit (Limosa lapponica baueri).</title>
        <authorList>
            <person name="Lima N.C.B."/>
            <person name="Parody-Merino A.M."/>
            <person name="Battley P.F."/>
            <person name="Fidler A.E."/>
            <person name="Prosdocimi F."/>
        </authorList>
    </citation>
    <scope>NUCLEOTIDE SEQUENCE [LARGE SCALE GENOMIC DNA]</scope>
</reference>
<dbReference type="Proteomes" id="UP000233556">
    <property type="component" value="Unassembled WGS sequence"/>
</dbReference>
<keyword evidence="2" id="KW-1185">Reference proteome</keyword>
<dbReference type="AlphaFoldDB" id="A0A2I0TT00"/>
<protein>
    <submittedName>
        <fullName evidence="1">Uncharacterized protein</fullName>
    </submittedName>
</protein>
<dbReference type="EMBL" id="KZ507385">
    <property type="protein sequence ID" value="PKU36930.1"/>
    <property type="molecule type" value="Genomic_DNA"/>
</dbReference>